<keyword evidence="8" id="KW-1185">Reference proteome</keyword>
<keyword evidence="2" id="KW-1003">Cell membrane</keyword>
<feature type="transmembrane region" description="Helical" evidence="6">
    <location>
        <begin position="12"/>
        <end position="35"/>
    </location>
</feature>
<gene>
    <name evidence="7" type="ORF">GLV81_00160</name>
</gene>
<dbReference type="AlphaFoldDB" id="A0A6I6GNT5"/>
<feature type="transmembrane region" description="Helical" evidence="6">
    <location>
        <begin position="147"/>
        <end position="165"/>
    </location>
</feature>
<name>A0A6I6GNT5_9BACT</name>
<evidence type="ECO:0000313" key="8">
    <source>
        <dbReference type="Proteomes" id="UP000426027"/>
    </source>
</evidence>
<evidence type="ECO:0000313" key="7">
    <source>
        <dbReference type="EMBL" id="QGW26729.1"/>
    </source>
</evidence>
<evidence type="ECO:0000256" key="2">
    <source>
        <dbReference type="ARBA" id="ARBA00022475"/>
    </source>
</evidence>
<evidence type="ECO:0000256" key="5">
    <source>
        <dbReference type="ARBA" id="ARBA00023136"/>
    </source>
</evidence>
<feature type="transmembrane region" description="Helical" evidence="6">
    <location>
        <begin position="405"/>
        <end position="424"/>
    </location>
</feature>
<feature type="transmembrane region" description="Helical" evidence="6">
    <location>
        <begin position="465"/>
        <end position="484"/>
    </location>
</feature>
<dbReference type="EMBL" id="CP046566">
    <property type="protein sequence ID" value="QGW26729.1"/>
    <property type="molecule type" value="Genomic_DNA"/>
</dbReference>
<dbReference type="PANTHER" id="PTHR30250:SF11">
    <property type="entry name" value="O-ANTIGEN TRANSPORTER-RELATED"/>
    <property type="match status" value="1"/>
</dbReference>
<comment type="subcellular location">
    <subcellularLocation>
        <location evidence="1">Cell membrane</location>
        <topology evidence="1">Multi-pass membrane protein</topology>
    </subcellularLocation>
</comment>
<dbReference type="KEGG" id="fls:GLV81_00160"/>
<organism evidence="7 8">
    <name type="scientific">Phnomibacter ginsenosidimutans</name>
    <dbReference type="NCBI Taxonomy" id="2676868"/>
    <lineage>
        <taxon>Bacteria</taxon>
        <taxon>Pseudomonadati</taxon>
        <taxon>Bacteroidota</taxon>
        <taxon>Chitinophagia</taxon>
        <taxon>Chitinophagales</taxon>
        <taxon>Chitinophagaceae</taxon>
        <taxon>Phnomibacter</taxon>
    </lineage>
</organism>
<feature type="transmembrane region" description="Helical" evidence="6">
    <location>
        <begin position="78"/>
        <end position="100"/>
    </location>
</feature>
<dbReference type="InterPro" id="IPR050833">
    <property type="entry name" value="Poly_Biosynth_Transport"/>
</dbReference>
<feature type="transmembrane region" description="Helical" evidence="6">
    <location>
        <begin position="314"/>
        <end position="338"/>
    </location>
</feature>
<dbReference type="Proteomes" id="UP000426027">
    <property type="component" value="Chromosome"/>
</dbReference>
<reference evidence="7 8" key="1">
    <citation type="submission" date="2019-11" db="EMBL/GenBank/DDBJ databases">
        <authorList>
            <person name="Im W.T."/>
        </authorList>
    </citation>
    <scope>NUCLEOTIDE SEQUENCE [LARGE SCALE GENOMIC DNA]</scope>
    <source>
        <strain evidence="7 8">SB-02</strain>
    </source>
</reference>
<evidence type="ECO:0000256" key="4">
    <source>
        <dbReference type="ARBA" id="ARBA00022989"/>
    </source>
</evidence>
<feature type="transmembrane region" description="Helical" evidence="6">
    <location>
        <begin position="380"/>
        <end position="399"/>
    </location>
</feature>
<feature type="transmembrane region" description="Helical" evidence="6">
    <location>
        <begin position="116"/>
        <end position="135"/>
    </location>
</feature>
<feature type="transmembrane region" description="Helical" evidence="6">
    <location>
        <begin position="350"/>
        <end position="368"/>
    </location>
</feature>
<keyword evidence="4 6" id="KW-1133">Transmembrane helix</keyword>
<dbReference type="RefSeq" id="WP_157475844.1">
    <property type="nucleotide sequence ID" value="NZ_CP046566.1"/>
</dbReference>
<feature type="transmembrane region" description="Helical" evidence="6">
    <location>
        <begin position="436"/>
        <end position="453"/>
    </location>
</feature>
<feature type="transmembrane region" description="Helical" evidence="6">
    <location>
        <begin position="47"/>
        <end position="66"/>
    </location>
</feature>
<accession>A0A6I6GNT5</accession>
<evidence type="ECO:0000256" key="1">
    <source>
        <dbReference type="ARBA" id="ARBA00004651"/>
    </source>
</evidence>
<sequence>MGSVKKLAGQTLWYGVPTIATRFLGYLLSIFLFRWYGPTQTADITQVYALIPFLNILFTYGLETAYFRFVQHTEEKRLFNTLSVSIISSTIVFSIMLLLFTEPLARFTSLETKPEYFRWMVYILFFDTLSAIPFARLRHQERPRKYAFVKVMNISLTVLLSFYFLRFCPLRYAQDPNDSLLLFYNPSFGIGYYIVANAIASAISLLLLWEEWKALRIEFDAKLWKQVMLYAYPLIIVGFGGMINEMLSRLVYSHVLDLPIEEEKRQLGIFGASYKVAVLITMFIQVFKMAAEPFFFKQSTGDNAARTYARVMKFFVMACSLMWLGIALGLPLITRIAYGENFAAYNEGSAIIPILAMASVFLGIYYNLSIWYKLTNKTWTGAWITLGGALVTVLLNVWWIPLFGYTGSAWATFICYAAMMLVSYRMGQRYYPVPYAWKKYAAYLLIAVGLYVLQNWGINPFISSLWGKGLIAAALFAGYAVFMAKVEKKELVKLPLIGRFVAKL</sequence>
<feature type="transmembrane region" description="Helical" evidence="6">
    <location>
        <begin position="267"/>
        <end position="287"/>
    </location>
</feature>
<evidence type="ECO:0000256" key="6">
    <source>
        <dbReference type="SAM" id="Phobius"/>
    </source>
</evidence>
<keyword evidence="5 6" id="KW-0472">Membrane</keyword>
<evidence type="ECO:0000256" key="3">
    <source>
        <dbReference type="ARBA" id="ARBA00022692"/>
    </source>
</evidence>
<dbReference type="PANTHER" id="PTHR30250">
    <property type="entry name" value="PST FAMILY PREDICTED COLANIC ACID TRANSPORTER"/>
    <property type="match status" value="1"/>
</dbReference>
<proteinExistence type="predicted"/>
<dbReference type="Pfam" id="PF01943">
    <property type="entry name" value="Polysacc_synt"/>
    <property type="match status" value="1"/>
</dbReference>
<keyword evidence="3 6" id="KW-0812">Transmembrane</keyword>
<dbReference type="InterPro" id="IPR002797">
    <property type="entry name" value="Polysacc_synth"/>
</dbReference>
<feature type="transmembrane region" description="Helical" evidence="6">
    <location>
        <begin position="190"/>
        <end position="209"/>
    </location>
</feature>
<protein>
    <submittedName>
        <fullName evidence="7">Oligosaccharide flippase family protein</fullName>
    </submittedName>
</protein>
<feature type="transmembrane region" description="Helical" evidence="6">
    <location>
        <begin position="229"/>
        <end position="247"/>
    </location>
</feature>
<dbReference type="GO" id="GO:0005886">
    <property type="term" value="C:plasma membrane"/>
    <property type="evidence" value="ECO:0007669"/>
    <property type="project" value="UniProtKB-SubCell"/>
</dbReference>